<keyword evidence="3" id="KW-1185">Reference proteome</keyword>
<feature type="region of interest" description="Disordered" evidence="1">
    <location>
        <begin position="140"/>
        <end position="176"/>
    </location>
</feature>
<protein>
    <recommendedName>
        <fullName evidence="4">Trichohyalin-plectin-homology domain-containing protein</fullName>
    </recommendedName>
</protein>
<evidence type="ECO:0000313" key="2">
    <source>
        <dbReference type="EMBL" id="ESL12143.1"/>
    </source>
</evidence>
<dbReference type="Proteomes" id="UP000031737">
    <property type="component" value="Unassembled WGS sequence"/>
</dbReference>
<feature type="compositionally biased region" description="Basic and acidic residues" evidence="1">
    <location>
        <begin position="46"/>
        <end position="55"/>
    </location>
</feature>
<name>A0A061J9N7_TRYRA</name>
<organism evidence="2 3">
    <name type="scientific">Trypanosoma rangeli SC58</name>
    <dbReference type="NCBI Taxonomy" id="429131"/>
    <lineage>
        <taxon>Eukaryota</taxon>
        <taxon>Discoba</taxon>
        <taxon>Euglenozoa</taxon>
        <taxon>Kinetoplastea</taxon>
        <taxon>Metakinetoplastina</taxon>
        <taxon>Trypanosomatida</taxon>
        <taxon>Trypanosomatidae</taxon>
        <taxon>Trypanosoma</taxon>
        <taxon>Herpetosoma</taxon>
    </lineage>
</organism>
<feature type="region of interest" description="Disordered" evidence="1">
    <location>
        <begin position="46"/>
        <end position="71"/>
    </location>
</feature>
<evidence type="ECO:0000313" key="3">
    <source>
        <dbReference type="Proteomes" id="UP000031737"/>
    </source>
</evidence>
<reference evidence="2 3" key="1">
    <citation type="submission" date="2013-07" db="EMBL/GenBank/DDBJ databases">
        <authorList>
            <person name="Stoco P.H."/>
            <person name="Wagner G."/>
            <person name="Gerber A."/>
            <person name="Zaha A."/>
            <person name="Thompson C."/>
            <person name="Bartholomeu D.C."/>
            <person name="Luckemeyer D.D."/>
            <person name="Bahia D."/>
            <person name="Loreto E."/>
            <person name="Prestes E.B."/>
            <person name="Lima F.M."/>
            <person name="Rodrigues-Luiz G."/>
            <person name="Vallejo G.A."/>
            <person name="Filho J.F."/>
            <person name="Monteiro K.M."/>
            <person name="Tyler K.M."/>
            <person name="de Almeida L.G."/>
            <person name="Ortiz M.F."/>
            <person name="Siervo M.A."/>
            <person name="de Moraes M.H."/>
            <person name="Cunha O.L."/>
            <person name="Mendonca-Neto R."/>
            <person name="Silva R."/>
            <person name="Teixeira S.M."/>
            <person name="Murta S.M."/>
            <person name="Sincero T.C."/>
            <person name="Mendes T.A."/>
            <person name="Urmenyi T.P."/>
            <person name="Silva V.G."/>
            <person name="da Rocha W.D."/>
            <person name="Andersson B."/>
            <person name="Romanha A.J."/>
            <person name="Steindel M."/>
            <person name="de Vasconcelos A.T."/>
            <person name="Grisard E.C."/>
        </authorList>
    </citation>
    <scope>NUCLEOTIDE SEQUENCE [LARGE SCALE GENOMIC DNA]</scope>
    <source>
        <strain evidence="2 3">SC58</strain>
    </source>
</reference>
<evidence type="ECO:0008006" key="4">
    <source>
        <dbReference type="Google" id="ProtNLM"/>
    </source>
</evidence>
<sequence>MQAVRELHEKQVMQWQQEQEMTARAMQQQQQELRAQIEELRQLREQKTEEAEQKMKPIAMPTAPSDGKDDNVVNTVVSERQQLTENQRRRLRERERAVHLRRLEQEEAARSLFQRLAQDVREVFHELNLSVVASEKDRLMKDERYRKEREAKDRRDELEKQERMQKESKEREEREAKFWSALEDRDTRFVSCWRQKL</sequence>
<gene>
    <name evidence="2" type="ORF">TRSC58_00095</name>
</gene>
<dbReference type="OrthoDB" id="267504at2759"/>
<comment type="caution">
    <text evidence="2">The sequence shown here is derived from an EMBL/GenBank/DDBJ whole genome shotgun (WGS) entry which is preliminary data.</text>
</comment>
<evidence type="ECO:0000256" key="1">
    <source>
        <dbReference type="SAM" id="MobiDB-lite"/>
    </source>
</evidence>
<dbReference type="AlphaFoldDB" id="A0A061J9N7"/>
<dbReference type="EMBL" id="AUPL01000095">
    <property type="protein sequence ID" value="ESL12143.1"/>
    <property type="molecule type" value="Genomic_DNA"/>
</dbReference>
<dbReference type="VEuPathDB" id="TriTrypDB:TRSC58_00095"/>
<accession>A0A061J9N7</accession>
<proteinExistence type="predicted"/>